<proteinExistence type="predicted"/>
<dbReference type="VEuPathDB" id="FungiDB:BO78DRAFT_276249"/>
<name>A0A319EU55_ASPSB</name>
<feature type="non-terminal residue" evidence="1">
    <location>
        <position position="1"/>
    </location>
</feature>
<accession>A0A319EU55</accession>
<sequence>PSILAGLPKDSVFRDFSNLEELEEDIQAIKKALNANNGGNQWLVIRNLTETAIDALASEESPFPDVEYCFEWDGSVGLVKIFHCVLHDYVVENTAKVIDHQLRDMGVPTNDCKFHRNRATVYETTSYGKNADWIFTPASRRFDDEGSCWPTLVIEAGVGESRGKLIENAKWWFANSAGTVRIVLLILMGRKDVRFEKWQLTTDVPDNQGERPDDLQIVSLDPYRIAYPAQKVRVTEDGVFGAPMTLHFEALYDRPAR</sequence>
<dbReference type="Proteomes" id="UP000248423">
    <property type="component" value="Unassembled WGS sequence"/>
</dbReference>
<dbReference type="EMBL" id="KZ826317">
    <property type="protein sequence ID" value="PYI11695.1"/>
    <property type="molecule type" value="Genomic_DNA"/>
</dbReference>
<reference evidence="1 2" key="1">
    <citation type="submission" date="2018-02" db="EMBL/GenBank/DDBJ databases">
        <title>The genomes of Aspergillus section Nigri reveals drivers in fungal speciation.</title>
        <authorList>
            <consortium name="DOE Joint Genome Institute"/>
            <person name="Vesth T.C."/>
            <person name="Nybo J."/>
            <person name="Theobald S."/>
            <person name="Brandl J."/>
            <person name="Frisvad J.C."/>
            <person name="Nielsen K.F."/>
            <person name="Lyhne E.K."/>
            <person name="Kogle M.E."/>
            <person name="Kuo A."/>
            <person name="Riley R."/>
            <person name="Clum A."/>
            <person name="Nolan M."/>
            <person name="Lipzen A."/>
            <person name="Salamov A."/>
            <person name="Henrissat B."/>
            <person name="Wiebenga A."/>
            <person name="De vries R.P."/>
            <person name="Grigoriev I.V."/>
            <person name="Mortensen U.H."/>
            <person name="Andersen M.R."/>
            <person name="Baker S.E."/>
        </authorList>
    </citation>
    <scope>NUCLEOTIDE SEQUENCE [LARGE SCALE GENOMIC DNA]</scope>
    <source>
        <strain evidence="1 2">CBS 121057</strain>
    </source>
</reference>
<gene>
    <name evidence="1" type="ORF">BO78DRAFT_276249</name>
</gene>
<feature type="non-terminal residue" evidence="1">
    <location>
        <position position="257"/>
    </location>
</feature>
<organism evidence="1 2">
    <name type="scientific">Aspergillus sclerotiicarbonarius (strain CBS 121057 / IBT 28362)</name>
    <dbReference type="NCBI Taxonomy" id="1448318"/>
    <lineage>
        <taxon>Eukaryota</taxon>
        <taxon>Fungi</taxon>
        <taxon>Dikarya</taxon>
        <taxon>Ascomycota</taxon>
        <taxon>Pezizomycotina</taxon>
        <taxon>Eurotiomycetes</taxon>
        <taxon>Eurotiomycetidae</taxon>
        <taxon>Eurotiales</taxon>
        <taxon>Aspergillaceae</taxon>
        <taxon>Aspergillus</taxon>
        <taxon>Aspergillus subgen. Circumdati</taxon>
    </lineage>
</organism>
<dbReference type="OrthoDB" id="76567at2759"/>
<dbReference type="AlphaFoldDB" id="A0A319EU55"/>
<protein>
    <submittedName>
        <fullName evidence="1">Uncharacterized protein</fullName>
    </submittedName>
</protein>
<keyword evidence="2" id="KW-1185">Reference proteome</keyword>
<evidence type="ECO:0000313" key="2">
    <source>
        <dbReference type="Proteomes" id="UP000248423"/>
    </source>
</evidence>
<evidence type="ECO:0000313" key="1">
    <source>
        <dbReference type="EMBL" id="PYI11695.1"/>
    </source>
</evidence>